<sequence length="497" mass="57909">MDLEIGRAIESVKAASKTLVDNFDGNQVFRLLELPAELQLKIIDSLVLSSSIDQKNWTSSSKYRSPSPEWPISYDWTDLINLSLTCRYLHSISAPIYQRKLLVSCFTPYDHKPLRLQIDSFPRLDNVRLRSETSSLQLQQCQRLYCSHPNWLKKVTTLVYFGAERYNVDDEIIILDELESQAAQASLELVNRVPALKFFTISHTQAWIAQQMMRTRFDELTALSLCHIQSPLSNSLDSYSFLSNLKAFKLRDCHPTWMSLIPRMSKLEDLFISSNPYQIQFTDLNWFQPEEILPNLRFLKLSGFEDQENLLNKFFTTIEDYRKKALKKLMVCLKDCETLRSLYLSHIPNSTISKEIFESIATCGLVNLEKLLIMVQECQVLKWDTDLVACIESLSKLKNLRTFFHNHYDVPRGAEDVESDLIFTNQQKVKLKQSFLNQSNQIFKKFSDNNQFRLKSIVFLQIYFRDGVYGLKSRRDSNFVEEVDLKDSFSFESAWST</sequence>
<dbReference type="Proteomes" id="UP001153365">
    <property type="component" value="Unassembled WGS sequence"/>
</dbReference>
<reference evidence="1" key="1">
    <citation type="submission" date="2022-06" db="EMBL/GenBank/DDBJ databases">
        <authorList>
            <consortium name="SYNGENTA / RWTH Aachen University"/>
        </authorList>
    </citation>
    <scope>NUCLEOTIDE SEQUENCE</scope>
</reference>
<name>A0AAV0BUR0_PHAPC</name>
<dbReference type="EMBL" id="CALTRL010006291">
    <property type="protein sequence ID" value="CAH7690390.1"/>
    <property type="molecule type" value="Genomic_DNA"/>
</dbReference>
<dbReference type="Gene3D" id="3.80.10.10">
    <property type="entry name" value="Ribonuclease Inhibitor"/>
    <property type="match status" value="1"/>
</dbReference>
<evidence type="ECO:0000313" key="1">
    <source>
        <dbReference type="EMBL" id="CAH7690390.1"/>
    </source>
</evidence>
<keyword evidence="2" id="KW-1185">Reference proteome</keyword>
<dbReference type="AlphaFoldDB" id="A0AAV0BUR0"/>
<proteinExistence type="predicted"/>
<accession>A0AAV0BUR0</accession>
<evidence type="ECO:0000313" key="2">
    <source>
        <dbReference type="Proteomes" id="UP001153365"/>
    </source>
</evidence>
<dbReference type="SUPFAM" id="SSF52047">
    <property type="entry name" value="RNI-like"/>
    <property type="match status" value="1"/>
</dbReference>
<comment type="caution">
    <text evidence="1">The sequence shown here is derived from an EMBL/GenBank/DDBJ whole genome shotgun (WGS) entry which is preliminary data.</text>
</comment>
<dbReference type="InterPro" id="IPR032675">
    <property type="entry name" value="LRR_dom_sf"/>
</dbReference>
<organism evidence="1 2">
    <name type="scientific">Phakopsora pachyrhizi</name>
    <name type="common">Asian soybean rust disease fungus</name>
    <dbReference type="NCBI Taxonomy" id="170000"/>
    <lineage>
        <taxon>Eukaryota</taxon>
        <taxon>Fungi</taxon>
        <taxon>Dikarya</taxon>
        <taxon>Basidiomycota</taxon>
        <taxon>Pucciniomycotina</taxon>
        <taxon>Pucciniomycetes</taxon>
        <taxon>Pucciniales</taxon>
        <taxon>Phakopsoraceae</taxon>
        <taxon>Phakopsora</taxon>
    </lineage>
</organism>
<gene>
    <name evidence="1" type="ORF">PPACK8108_LOCUS25731</name>
</gene>
<protein>
    <submittedName>
        <fullName evidence="1">Expressed protein</fullName>
    </submittedName>
</protein>